<evidence type="ECO:0000256" key="1">
    <source>
        <dbReference type="SAM" id="MobiDB-lite"/>
    </source>
</evidence>
<reference evidence="2 3" key="1">
    <citation type="journal article" date="2019" name="Int. J. Syst. Evol. Microbiol.">
        <title>The Global Catalogue of Microorganisms (GCM) 10K type strain sequencing project: providing services to taxonomists for standard genome sequencing and annotation.</title>
        <authorList>
            <consortium name="The Broad Institute Genomics Platform"/>
            <consortium name="The Broad Institute Genome Sequencing Center for Infectious Disease"/>
            <person name="Wu L."/>
            <person name="Ma J."/>
        </authorList>
    </citation>
    <scope>NUCLEOTIDE SEQUENCE [LARGE SCALE GENOMIC DNA]</scope>
    <source>
        <strain evidence="2 3">JCM 4087</strain>
    </source>
</reference>
<dbReference type="Gene3D" id="3.40.366.10">
    <property type="entry name" value="Malonyl-Coenzyme A Acyl Carrier Protein, domain 2"/>
    <property type="match status" value="1"/>
</dbReference>
<dbReference type="InterPro" id="IPR016035">
    <property type="entry name" value="Acyl_Trfase/lysoPLipase"/>
</dbReference>
<evidence type="ECO:0008006" key="4">
    <source>
        <dbReference type="Google" id="ProtNLM"/>
    </source>
</evidence>
<evidence type="ECO:0000313" key="2">
    <source>
        <dbReference type="EMBL" id="GAA2910524.1"/>
    </source>
</evidence>
<dbReference type="InterPro" id="IPR001227">
    <property type="entry name" value="Ac_transferase_dom_sf"/>
</dbReference>
<comment type="caution">
    <text evidence="2">The sequence shown here is derived from an EMBL/GenBank/DDBJ whole genome shotgun (WGS) entry which is preliminary data.</text>
</comment>
<dbReference type="PANTHER" id="PTHR43074:SF1">
    <property type="entry name" value="BETA-KETOACYL SYNTHASE FAMILY PROTEIN-RELATED"/>
    <property type="match status" value="1"/>
</dbReference>
<dbReference type="Proteomes" id="UP001501102">
    <property type="component" value="Unassembled WGS sequence"/>
</dbReference>
<feature type="region of interest" description="Disordered" evidence="1">
    <location>
        <begin position="133"/>
        <end position="159"/>
    </location>
</feature>
<sequence>MRLPQPPGGTAGKRFAEALAGRRVAAPEIPVWANRTAAVYPGQPDGVREELAAQIGSPVRFVQQIERMYEAGARVFVEAGPGSVLTGLVGRILGDRPPRPRWRARGPDGPGLRGFLGMLARLAVAGVPVRTGWLHQGATPSRPSPGPAPHHPAGSSTDS</sequence>
<accession>A0ABN3WF07</accession>
<evidence type="ECO:0000313" key="3">
    <source>
        <dbReference type="Proteomes" id="UP001501102"/>
    </source>
</evidence>
<keyword evidence="3" id="KW-1185">Reference proteome</keyword>
<proteinExistence type="predicted"/>
<dbReference type="SUPFAM" id="SSF52151">
    <property type="entry name" value="FabD/lysophospholipase-like"/>
    <property type="match status" value="1"/>
</dbReference>
<name>A0ABN3WF07_STRTU</name>
<gene>
    <name evidence="2" type="ORF">GCM10020221_03030</name>
</gene>
<dbReference type="InterPro" id="IPR052568">
    <property type="entry name" value="PKS-FAS_Synthase"/>
</dbReference>
<dbReference type="RefSeq" id="WP_344960465.1">
    <property type="nucleotide sequence ID" value="NZ_BAAAXZ010000012.1"/>
</dbReference>
<protein>
    <recommendedName>
        <fullName evidence="4">Malonyl-CoA:ACP transacylase (MAT) domain-containing protein</fullName>
    </recommendedName>
</protein>
<dbReference type="EMBL" id="BAAAXZ010000012">
    <property type="protein sequence ID" value="GAA2910524.1"/>
    <property type="molecule type" value="Genomic_DNA"/>
</dbReference>
<dbReference type="PANTHER" id="PTHR43074">
    <property type="entry name" value="OMEGA-3 POLYUNSATURATED FATTY ACID SYNTHASE PFAB-RELATED"/>
    <property type="match status" value="1"/>
</dbReference>
<organism evidence="2 3">
    <name type="scientific">Streptomyces thioluteus</name>
    <dbReference type="NCBI Taxonomy" id="66431"/>
    <lineage>
        <taxon>Bacteria</taxon>
        <taxon>Bacillati</taxon>
        <taxon>Actinomycetota</taxon>
        <taxon>Actinomycetes</taxon>
        <taxon>Kitasatosporales</taxon>
        <taxon>Streptomycetaceae</taxon>
        <taxon>Streptomyces</taxon>
    </lineage>
</organism>